<protein>
    <submittedName>
        <fullName evidence="1">RCG30439</fullName>
    </submittedName>
</protein>
<organism evidence="1 2">
    <name type="scientific">Rattus norvegicus</name>
    <name type="common">Rat</name>
    <dbReference type="NCBI Taxonomy" id="10116"/>
    <lineage>
        <taxon>Eukaryota</taxon>
        <taxon>Metazoa</taxon>
        <taxon>Chordata</taxon>
        <taxon>Craniata</taxon>
        <taxon>Vertebrata</taxon>
        <taxon>Euteleostomi</taxon>
        <taxon>Mammalia</taxon>
        <taxon>Eutheria</taxon>
        <taxon>Euarchontoglires</taxon>
        <taxon>Glires</taxon>
        <taxon>Rodentia</taxon>
        <taxon>Myomorpha</taxon>
        <taxon>Muroidea</taxon>
        <taxon>Muridae</taxon>
        <taxon>Murinae</taxon>
        <taxon>Rattus</taxon>
    </lineage>
</organism>
<sequence length="17" mass="1837">MVGRTHHALGGSLSEVW</sequence>
<proteinExistence type="predicted"/>
<accession>A6JFJ1</accession>
<evidence type="ECO:0000313" key="2">
    <source>
        <dbReference type="Proteomes" id="UP000234681"/>
    </source>
</evidence>
<evidence type="ECO:0000313" key="1">
    <source>
        <dbReference type="EMBL" id="EDM11587.1"/>
    </source>
</evidence>
<dbReference type="Proteomes" id="UP000234681">
    <property type="component" value="Chromosome 5"/>
</dbReference>
<name>A6JFJ1_RAT</name>
<gene>
    <name evidence="1" type="ORF">rCG_30439</name>
</gene>
<dbReference type="EMBL" id="CH473984">
    <property type="protein sequence ID" value="EDM11587.1"/>
    <property type="molecule type" value="Genomic_DNA"/>
</dbReference>
<dbReference type="AlphaFoldDB" id="A6JFJ1"/>
<reference evidence="2" key="1">
    <citation type="submission" date="2005-09" db="EMBL/GenBank/DDBJ databases">
        <authorList>
            <person name="Mural R.J."/>
            <person name="Li P.W."/>
            <person name="Adams M.D."/>
            <person name="Amanatides P.G."/>
            <person name="Baden-Tillson H."/>
            <person name="Barnstead M."/>
            <person name="Chin S.H."/>
            <person name="Dew I."/>
            <person name="Evans C.A."/>
            <person name="Ferriera S."/>
            <person name="Flanigan M."/>
            <person name="Fosler C."/>
            <person name="Glodek A."/>
            <person name="Gu Z."/>
            <person name="Holt R.A."/>
            <person name="Jennings D."/>
            <person name="Kraft C.L."/>
            <person name="Lu F."/>
            <person name="Nguyen T."/>
            <person name="Nusskern D.R."/>
            <person name="Pfannkoch C.M."/>
            <person name="Sitter C."/>
            <person name="Sutton G.G."/>
            <person name="Venter J.C."/>
            <person name="Wang Z."/>
            <person name="Woodage T."/>
            <person name="Zheng X.H."/>
            <person name="Zhong F."/>
        </authorList>
    </citation>
    <scope>NUCLEOTIDE SEQUENCE [LARGE SCALE GENOMIC DNA]</scope>
    <source>
        <strain>BN</strain>
        <strain evidence="2">Sprague-Dawley</strain>
    </source>
</reference>